<evidence type="ECO:0000313" key="2">
    <source>
        <dbReference type="EMBL" id="KAK1793826.1"/>
    </source>
</evidence>
<gene>
    <name evidence="2" type="ORF">P4O66_001552</name>
</gene>
<proteinExistence type="predicted"/>
<name>A0AAD8Z9D1_9TELE</name>
<feature type="region of interest" description="Disordered" evidence="1">
    <location>
        <begin position="133"/>
        <end position="178"/>
    </location>
</feature>
<evidence type="ECO:0000256" key="1">
    <source>
        <dbReference type="SAM" id="MobiDB-lite"/>
    </source>
</evidence>
<dbReference type="Proteomes" id="UP001239994">
    <property type="component" value="Unassembled WGS sequence"/>
</dbReference>
<dbReference type="EMBL" id="JAROKS010000017">
    <property type="protein sequence ID" value="KAK1793826.1"/>
    <property type="molecule type" value="Genomic_DNA"/>
</dbReference>
<keyword evidence="3" id="KW-1185">Reference proteome</keyword>
<dbReference type="AlphaFoldDB" id="A0AAD8Z9D1"/>
<feature type="compositionally biased region" description="Acidic residues" evidence="1">
    <location>
        <begin position="133"/>
        <end position="142"/>
    </location>
</feature>
<reference evidence="2" key="1">
    <citation type="submission" date="2023-03" db="EMBL/GenBank/DDBJ databases">
        <title>Electrophorus voltai genome.</title>
        <authorList>
            <person name="Bian C."/>
        </authorList>
    </citation>
    <scope>NUCLEOTIDE SEQUENCE</scope>
    <source>
        <strain evidence="2">CB-2022</strain>
        <tissue evidence="2">Muscle</tissue>
    </source>
</reference>
<feature type="compositionally biased region" description="Basic residues" evidence="1">
    <location>
        <begin position="1"/>
        <end position="15"/>
    </location>
</feature>
<sequence length="208" mass="22819">MPGKGSKRRRGKKGSKCPSTTRAETLRHPGLTPFLPQQGRRPLVDFGGGLGMVQGWTLRSPTDPRRTTGSSTLRSNTIPVEVYSTGSYNPYMDCCEGYADYGGNGECSDVSLRSDLGFDCVEDPSMEVEEVFFGDPPTDSDLESAVSRSDEPPPPKIPPKAPPRRCRSGASKPFRPLGHTAREAVHLYLSLVEARRKRHQCPSQRLAK</sequence>
<organism evidence="2 3">
    <name type="scientific">Electrophorus voltai</name>
    <dbReference type="NCBI Taxonomy" id="2609070"/>
    <lineage>
        <taxon>Eukaryota</taxon>
        <taxon>Metazoa</taxon>
        <taxon>Chordata</taxon>
        <taxon>Craniata</taxon>
        <taxon>Vertebrata</taxon>
        <taxon>Euteleostomi</taxon>
        <taxon>Actinopterygii</taxon>
        <taxon>Neopterygii</taxon>
        <taxon>Teleostei</taxon>
        <taxon>Ostariophysi</taxon>
        <taxon>Gymnotiformes</taxon>
        <taxon>Gymnotoidei</taxon>
        <taxon>Gymnotidae</taxon>
        <taxon>Electrophorus</taxon>
    </lineage>
</organism>
<feature type="region of interest" description="Disordered" evidence="1">
    <location>
        <begin position="1"/>
        <end position="40"/>
    </location>
</feature>
<evidence type="ECO:0000313" key="3">
    <source>
        <dbReference type="Proteomes" id="UP001239994"/>
    </source>
</evidence>
<accession>A0AAD8Z9D1</accession>
<protein>
    <submittedName>
        <fullName evidence="2">Uncharacterized protein</fullName>
    </submittedName>
</protein>
<comment type="caution">
    <text evidence="2">The sequence shown here is derived from an EMBL/GenBank/DDBJ whole genome shotgun (WGS) entry which is preliminary data.</text>
</comment>